<accession>A0ABU3QWJ8</accession>
<keyword evidence="2" id="KW-1185">Reference proteome</keyword>
<comment type="caution">
    <text evidence="1">The sequence shown here is derived from an EMBL/GenBank/DDBJ whole genome shotgun (WGS) entry which is preliminary data.</text>
</comment>
<dbReference type="RefSeq" id="WP_315945688.1">
    <property type="nucleotide sequence ID" value="NZ_JAWCUA010000001.1"/>
</dbReference>
<evidence type="ECO:0000313" key="2">
    <source>
        <dbReference type="Proteomes" id="UP001257914"/>
    </source>
</evidence>
<protein>
    <submittedName>
        <fullName evidence="1">Uncharacterized protein</fullName>
    </submittedName>
</protein>
<sequence>MAGRHNLWVKAQFDIGGEGYVNFDVTLDAGQRYALKRQVTDNKAAIWIEETDTAKVVSEVVTTELKIPKVVDNKIRIEQCKSGTV</sequence>
<proteinExistence type="predicted"/>
<dbReference type="Proteomes" id="UP001257914">
    <property type="component" value="Unassembled WGS sequence"/>
</dbReference>
<dbReference type="EMBL" id="JAWCUA010000001">
    <property type="protein sequence ID" value="MDU0111798.1"/>
    <property type="molecule type" value="Genomic_DNA"/>
</dbReference>
<reference evidence="1 2" key="1">
    <citation type="submission" date="2023-10" db="EMBL/GenBank/DDBJ databases">
        <title>Psychrosphaera aquimaarina strain SW33 isolated from seawater.</title>
        <authorList>
            <person name="Bayburt H."/>
            <person name="Kim J.M."/>
            <person name="Choi B.J."/>
            <person name="Jeon C.O."/>
        </authorList>
    </citation>
    <scope>NUCLEOTIDE SEQUENCE [LARGE SCALE GENOMIC DNA]</scope>
    <source>
        <strain evidence="1 2">KCTC 52743</strain>
    </source>
</reference>
<gene>
    <name evidence="1" type="ORF">RT723_01990</name>
</gene>
<name>A0ABU3QWJ8_9GAMM</name>
<organism evidence="1 2">
    <name type="scientific">Psychrosphaera aquimarina</name>
    <dbReference type="NCBI Taxonomy" id="2044854"/>
    <lineage>
        <taxon>Bacteria</taxon>
        <taxon>Pseudomonadati</taxon>
        <taxon>Pseudomonadota</taxon>
        <taxon>Gammaproteobacteria</taxon>
        <taxon>Alteromonadales</taxon>
        <taxon>Pseudoalteromonadaceae</taxon>
        <taxon>Psychrosphaera</taxon>
    </lineage>
</organism>
<evidence type="ECO:0000313" key="1">
    <source>
        <dbReference type="EMBL" id="MDU0111798.1"/>
    </source>
</evidence>